<name>A0A4U5N3Y8_STECR</name>
<evidence type="ECO:0000313" key="2">
    <source>
        <dbReference type="EMBL" id="TKR77081.1"/>
    </source>
</evidence>
<sequence length="67" mass="7118">MLVIDVVVPQFRSSAVGVTFLLCALLLVCGVAAASRLPWRFGVAAVSFLRREKPAQPTSIKQTSSAS</sequence>
<keyword evidence="1" id="KW-0812">Transmembrane</keyword>
<gene>
    <name evidence="2" type="ORF">L596_018120</name>
</gene>
<keyword evidence="1" id="KW-1133">Transmembrane helix</keyword>
<reference evidence="2 3" key="1">
    <citation type="journal article" date="2015" name="Genome Biol.">
        <title>Comparative genomics of Steinernema reveals deeply conserved gene regulatory networks.</title>
        <authorList>
            <person name="Dillman A.R."/>
            <person name="Macchietto M."/>
            <person name="Porter C.F."/>
            <person name="Rogers A."/>
            <person name="Williams B."/>
            <person name="Antoshechkin I."/>
            <person name="Lee M.M."/>
            <person name="Goodwin Z."/>
            <person name="Lu X."/>
            <person name="Lewis E.E."/>
            <person name="Goodrich-Blair H."/>
            <person name="Stock S.P."/>
            <person name="Adams B.J."/>
            <person name="Sternberg P.W."/>
            <person name="Mortazavi A."/>
        </authorList>
    </citation>
    <scope>NUCLEOTIDE SEQUENCE [LARGE SCALE GENOMIC DNA]</scope>
    <source>
        <strain evidence="2 3">ALL</strain>
    </source>
</reference>
<dbReference type="Proteomes" id="UP000298663">
    <property type="component" value="Unassembled WGS sequence"/>
</dbReference>
<keyword evidence="3" id="KW-1185">Reference proteome</keyword>
<evidence type="ECO:0000256" key="1">
    <source>
        <dbReference type="SAM" id="Phobius"/>
    </source>
</evidence>
<keyword evidence="1" id="KW-0472">Membrane</keyword>
<dbReference type="AlphaFoldDB" id="A0A4U5N3Y8"/>
<proteinExistence type="predicted"/>
<protein>
    <submittedName>
        <fullName evidence="2">Uncharacterized protein</fullName>
    </submittedName>
</protein>
<evidence type="ECO:0000313" key="3">
    <source>
        <dbReference type="Proteomes" id="UP000298663"/>
    </source>
</evidence>
<accession>A0A4U5N3Y8</accession>
<organism evidence="2 3">
    <name type="scientific">Steinernema carpocapsae</name>
    <name type="common">Entomopathogenic nematode</name>
    <dbReference type="NCBI Taxonomy" id="34508"/>
    <lineage>
        <taxon>Eukaryota</taxon>
        <taxon>Metazoa</taxon>
        <taxon>Ecdysozoa</taxon>
        <taxon>Nematoda</taxon>
        <taxon>Chromadorea</taxon>
        <taxon>Rhabditida</taxon>
        <taxon>Tylenchina</taxon>
        <taxon>Panagrolaimomorpha</taxon>
        <taxon>Strongyloidoidea</taxon>
        <taxon>Steinernematidae</taxon>
        <taxon>Steinernema</taxon>
    </lineage>
</organism>
<comment type="caution">
    <text evidence="2">The sequence shown here is derived from an EMBL/GenBank/DDBJ whole genome shotgun (WGS) entry which is preliminary data.</text>
</comment>
<reference evidence="2 3" key="2">
    <citation type="journal article" date="2019" name="G3 (Bethesda)">
        <title>Hybrid Assembly of the Genome of the Entomopathogenic Nematode Steinernema carpocapsae Identifies the X-Chromosome.</title>
        <authorList>
            <person name="Serra L."/>
            <person name="Macchietto M."/>
            <person name="Macias-Munoz A."/>
            <person name="McGill C.J."/>
            <person name="Rodriguez I.M."/>
            <person name="Rodriguez B."/>
            <person name="Murad R."/>
            <person name="Mortazavi A."/>
        </authorList>
    </citation>
    <scope>NUCLEOTIDE SEQUENCE [LARGE SCALE GENOMIC DNA]</scope>
    <source>
        <strain evidence="2 3">ALL</strain>
    </source>
</reference>
<feature type="transmembrane region" description="Helical" evidence="1">
    <location>
        <begin position="15"/>
        <end position="34"/>
    </location>
</feature>
<dbReference type="EMBL" id="AZBU02000005">
    <property type="protein sequence ID" value="TKR77081.1"/>
    <property type="molecule type" value="Genomic_DNA"/>
</dbReference>